<organism evidence="1 2">
    <name type="scientific">Diversispora eburnea</name>
    <dbReference type="NCBI Taxonomy" id="1213867"/>
    <lineage>
        <taxon>Eukaryota</taxon>
        <taxon>Fungi</taxon>
        <taxon>Fungi incertae sedis</taxon>
        <taxon>Mucoromycota</taxon>
        <taxon>Glomeromycotina</taxon>
        <taxon>Glomeromycetes</taxon>
        <taxon>Diversisporales</taxon>
        <taxon>Diversisporaceae</taxon>
        <taxon>Diversispora</taxon>
    </lineage>
</organism>
<accession>A0A9N9DWY3</accession>
<evidence type="ECO:0000313" key="1">
    <source>
        <dbReference type="EMBL" id="CAG8654115.1"/>
    </source>
</evidence>
<protein>
    <submittedName>
        <fullName evidence="1">8634_t:CDS:1</fullName>
    </submittedName>
</protein>
<comment type="caution">
    <text evidence="1">The sequence shown here is derived from an EMBL/GenBank/DDBJ whole genome shotgun (WGS) entry which is preliminary data.</text>
</comment>
<dbReference type="EMBL" id="CAJVPK010007011">
    <property type="protein sequence ID" value="CAG8654115.1"/>
    <property type="molecule type" value="Genomic_DNA"/>
</dbReference>
<evidence type="ECO:0000313" key="2">
    <source>
        <dbReference type="Proteomes" id="UP000789706"/>
    </source>
</evidence>
<name>A0A9N9DWY3_9GLOM</name>
<proteinExistence type="predicted"/>
<reference evidence="1" key="1">
    <citation type="submission" date="2021-06" db="EMBL/GenBank/DDBJ databases">
        <authorList>
            <person name="Kallberg Y."/>
            <person name="Tangrot J."/>
            <person name="Rosling A."/>
        </authorList>
    </citation>
    <scope>NUCLEOTIDE SEQUENCE</scope>
    <source>
        <strain evidence="1">AZ414A</strain>
    </source>
</reference>
<keyword evidence="2" id="KW-1185">Reference proteome</keyword>
<sequence>MGENYYEIANVDEETKVILDVEVNKMKFIDGLLFKFIFDQNVVENNPKNKNTIGVVEQQGEEVIGLEELILPIEEQSIYYFEENHFSDEISYRKCNNDK</sequence>
<dbReference type="AlphaFoldDB" id="A0A9N9DWY3"/>
<dbReference type="Proteomes" id="UP000789706">
    <property type="component" value="Unassembled WGS sequence"/>
</dbReference>
<gene>
    <name evidence="1" type="ORF">DEBURN_LOCUS11545</name>
</gene>
<feature type="non-terminal residue" evidence="1">
    <location>
        <position position="99"/>
    </location>
</feature>